<name>A0A1G7QBF8_9LACT</name>
<feature type="transmembrane region" description="Helical" evidence="10">
    <location>
        <begin position="21"/>
        <end position="38"/>
    </location>
</feature>
<dbReference type="Proteomes" id="UP000199708">
    <property type="component" value="Unassembled WGS sequence"/>
</dbReference>
<dbReference type="EMBL" id="FNCK01000002">
    <property type="protein sequence ID" value="SDF95833.1"/>
    <property type="molecule type" value="Genomic_DNA"/>
</dbReference>
<dbReference type="Pfam" id="PF01554">
    <property type="entry name" value="MatE"/>
    <property type="match status" value="2"/>
</dbReference>
<keyword evidence="7 10" id="KW-1133">Transmembrane helix</keyword>
<organism evidence="11 12">
    <name type="scientific">Facklamia miroungae</name>
    <dbReference type="NCBI Taxonomy" id="120956"/>
    <lineage>
        <taxon>Bacteria</taxon>
        <taxon>Bacillati</taxon>
        <taxon>Bacillota</taxon>
        <taxon>Bacilli</taxon>
        <taxon>Lactobacillales</taxon>
        <taxon>Aerococcaceae</taxon>
        <taxon>Facklamia</taxon>
    </lineage>
</organism>
<comment type="similarity">
    <text evidence="2">Belongs to the multi antimicrobial extrusion (MATE) (TC 2.A.66.1) family. MepA subfamily.</text>
</comment>
<comment type="subcellular location">
    <subcellularLocation>
        <location evidence="1">Cell membrane</location>
        <topology evidence="1">Multi-pass membrane protein</topology>
    </subcellularLocation>
</comment>
<dbReference type="NCBIfam" id="TIGR00797">
    <property type="entry name" value="matE"/>
    <property type="match status" value="1"/>
</dbReference>
<keyword evidence="6 10" id="KW-0812">Transmembrane</keyword>
<proteinExistence type="inferred from homology"/>
<evidence type="ECO:0000256" key="3">
    <source>
        <dbReference type="ARBA" id="ARBA00022106"/>
    </source>
</evidence>
<feature type="transmembrane region" description="Helical" evidence="10">
    <location>
        <begin position="170"/>
        <end position="191"/>
    </location>
</feature>
<dbReference type="InterPro" id="IPR051327">
    <property type="entry name" value="MATE_MepA_subfamily"/>
</dbReference>
<keyword evidence="8 10" id="KW-0472">Membrane</keyword>
<keyword evidence="9" id="KW-0046">Antibiotic resistance</keyword>
<dbReference type="GO" id="GO:0015297">
    <property type="term" value="F:antiporter activity"/>
    <property type="evidence" value="ECO:0007669"/>
    <property type="project" value="InterPro"/>
</dbReference>
<evidence type="ECO:0000256" key="6">
    <source>
        <dbReference type="ARBA" id="ARBA00022692"/>
    </source>
</evidence>
<evidence type="ECO:0000256" key="8">
    <source>
        <dbReference type="ARBA" id="ARBA00023136"/>
    </source>
</evidence>
<dbReference type="PANTHER" id="PTHR43823">
    <property type="entry name" value="SPORULATION PROTEIN YKVU"/>
    <property type="match status" value="1"/>
</dbReference>
<dbReference type="OrthoDB" id="9811110at2"/>
<dbReference type="AlphaFoldDB" id="A0A1G7QBF8"/>
<evidence type="ECO:0000256" key="10">
    <source>
        <dbReference type="SAM" id="Phobius"/>
    </source>
</evidence>
<evidence type="ECO:0000256" key="2">
    <source>
        <dbReference type="ARBA" id="ARBA00008417"/>
    </source>
</evidence>
<feature type="transmembrane region" description="Helical" evidence="10">
    <location>
        <begin position="280"/>
        <end position="307"/>
    </location>
</feature>
<keyword evidence="12" id="KW-1185">Reference proteome</keyword>
<feature type="transmembrane region" description="Helical" evidence="10">
    <location>
        <begin position="99"/>
        <end position="118"/>
    </location>
</feature>
<feature type="transmembrane region" description="Helical" evidence="10">
    <location>
        <begin position="58"/>
        <end position="79"/>
    </location>
</feature>
<feature type="transmembrane region" description="Helical" evidence="10">
    <location>
        <begin position="362"/>
        <end position="380"/>
    </location>
</feature>
<keyword evidence="4" id="KW-0813">Transport</keyword>
<feature type="transmembrane region" description="Helical" evidence="10">
    <location>
        <begin position="138"/>
        <end position="158"/>
    </location>
</feature>
<accession>A0A1G7QBF8</accession>
<dbReference type="CDD" id="cd13143">
    <property type="entry name" value="MATE_MepA_like"/>
    <property type="match status" value="1"/>
</dbReference>
<dbReference type="PIRSF" id="PIRSF006603">
    <property type="entry name" value="DinF"/>
    <property type="match status" value="1"/>
</dbReference>
<evidence type="ECO:0000256" key="4">
    <source>
        <dbReference type="ARBA" id="ARBA00022448"/>
    </source>
</evidence>
<feature type="transmembrane region" description="Helical" evidence="10">
    <location>
        <begin position="238"/>
        <end position="260"/>
    </location>
</feature>
<feature type="transmembrane region" description="Helical" evidence="10">
    <location>
        <begin position="319"/>
        <end position="338"/>
    </location>
</feature>
<dbReference type="InterPro" id="IPR045070">
    <property type="entry name" value="MATE_MepA-like"/>
</dbReference>
<keyword evidence="5" id="KW-1003">Cell membrane</keyword>
<dbReference type="GO" id="GO:0042910">
    <property type="term" value="F:xenobiotic transmembrane transporter activity"/>
    <property type="evidence" value="ECO:0007669"/>
    <property type="project" value="InterPro"/>
</dbReference>
<dbReference type="InterPro" id="IPR002528">
    <property type="entry name" value="MATE_fam"/>
</dbReference>
<sequence length="446" mass="49111">MEKTMKEKLLKDNLVRLMFHQAIPAVIGMIVIGLYPLMDGIFAGNILGEKALTACSVSAPITFINNGVATLIGIGSASILSRALGEGDQDKIDKIMGNLIYWVILLSLVITISGLLLAPYFLDILGASGEIKELGLRYVRIIFLGSIFVNFAQSATMVMRGEGQIKKAMVIMGLGAALNIALDPIFMIAMGQHGIEGVAIATLIAQFVQAGVTLYYFRRQSKVVKIGKINKNKYISKEMMGVGVSAMLMQVLFMVQQSLLYKQAFQYGGDEWATLMAATLRFYGFSFIPLWGMSQALQPIIGANFGAKQYKRVKETMKIFIIAGTILALVFYIPAQFFTSKLLSIFNVSHAILGNGIGHFKIFYSVYILYAAMIMAITFFQSIGNGKKAGIIVMLRQLILFVPAMLIFPELFGSGAVWWTEPLVDFTVIVISLVMMFKELNKLKTI</sequence>
<dbReference type="GO" id="GO:0046677">
    <property type="term" value="P:response to antibiotic"/>
    <property type="evidence" value="ECO:0007669"/>
    <property type="project" value="UniProtKB-KW"/>
</dbReference>
<feature type="transmembrane region" description="Helical" evidence="10">
    <location>
        <begin position="197"/>
        <end position="217"/>
    </location>
</feature>
<gene>
    <name evidence="11" type="ORF">SAMN05421791_10236</name>
</gene>
<evidence type="ECO:0000313" key="11">
    <source>
        <dbReference type="EMBL" id="SDF95833.1"/>
    </source>
</evidence>
<dbReference type="GO" id="GO:0005886">
    <property type="term" value="C:plasma membrane"/>
    <property type="evidence" value="ECO:0007669"/>
    <property type="project" value="UniProtKB-SubCell"/>
</dbReference>
<evidence type="ECO:0000256" key="1">
    <source>
        <dbReference type="ARBA" id="ARBA00004651"/>
    </source>
</evidence>
<dbReference type="RefSeq" id="WP_090289134.1">
    <property type="nucleotide sequence ID" value="NZ_FNCK01000002.1"/>
</dbReference>
<protein>
    <recommendedName>
        <fullName evidence="3">Multidrug export protein MepA</fullName>
    </recommendedName>
</protein>
<evidence type="ECO:0000256" key="5">
    <source>
        <dbReference type="ARBA" id="ARBA00022475"/>
    </source>
</evidence>
<feature type="transmembrane region" description="Helical" evidence="10">
    <location>
        <begin position="392"/>
        <end position="412"/>
    </location>
</feature>
<dbReference type="InterPro" id="IPR048279">
    <property type="entry name" value="MdtK-like"/>
</dbReference>
<evidence type="ECO:0000256" key="9">
    <source>
        <dbReference type="ARBA" id="ARBA00023251"/>
    </source>
</evidence>
<dbReference type="STRING" id="120956.SAMN05421791_10236"/>
<dbReference type="PANTHER" id="PTHR43823:SF3">
    <property type="entry name" value="MULTIDRUG EXPORT PROTEIN MEPA"/>
    <property type="match status" value="1"/>
</dbReference>
<reference evidence="11 12" key="1">
    <citation type="submission" date="2016-10" db="EMBL/GenBank/DDBJ databases">
        <authorList>
            <person name="de Groot N.N."/>
        </authorList>
    </citation>
    <scope>NUCLEOTIDE SEQUENCE [LARGE SCALE GENOMIC DNA]</scope>
    <source>
        <strain evidence="11 12">ATCC BAA-466</strain>
    </source>
</reference>
<evidence type="ECO:0000313" key="12">
    <source>
        <dbReference type="Proteomes" id="UP000199708"/>
    </source>
</evidence>
<evidence type="ECO:0000256" key="7">
    <source>
        <dbReference type="ARBA" id="ARBA00022989"/>
    </source>
</evidence>